<feature type="compositionally biased region" description="Basic residues" evidence="5">
    <location>
        <begin position="372"/>
        <end position="382"/>
    </location>
</feature>
<dbReference type="GO" id="GO:0006281">
    <property type="term" value="P:DNA repair"/>
    <property type="evidence" value="ECO:0007669"/>
    <property type="project" value="InterPro"/>
</dbReference>
<dbReference type="OrthoDB" id="5801062at2759"/>
<feature type="chain" id="PRO_5021446248" description="DNA endonuclease activator Ctp1 C-terminal domain-containing protein" evidence="6">
    <location>
        <begin position="25"/>
        <end position="550"/>
    </location>
</feature>
<keyword evidence="3" id="KW-0539">Nucleus</keyword>
<feature type="compositionally biased region" description="Low complexity" evidence="5">
    <location>
        <begin position="264"/>
        <end position="286"/>
    </location>
</feature>
<feature type="coiled-coil region" evidence="4">
    <location>
        <begin position="109"/>
        <end position="150"/>
    </location>
</feature>
<dbReference type="Proteomes" id="UP000298061">
    <property type="component" value="Unassembled WGS sequence"/>
</dbReference>
<feature type="signal peptide" evidence="6">
    <location>
        <begin position="1"/>
        <end position="24"/>
    </location>
</feature>
<sequence>MGASAGALLLKLYAFIIETQSIYALSMSGYTSDTVSEHIKQRLKTLEQQATTLRAANRDLERRCFDATQRGQQLAQDIGFESLDEAETSVRTDPHLYNRATTECNALRVASLERELQKLREAREADLLVKKETEDALEKLKEENTSLREKLSIQPAPTTDLESSVTIATLRAILSDLQTRYDALVETRNRIAARHRTDIHKWRRFKDWIFEKSNETLVRDLLKDKAEIKAMMPALDDVDTTPVKVEDGERGIETDSETVTADVPQAAPTLPSSAATTPTVVPQTPTKMHPPSIPMPLSRNYVNQHRQAISPYYLAFPLMLCICNIDVRADDDLETFNSSQTQEDSQAPAWYDGPSTSKVPEYIRLGISPPRSPRKGKGKRKRETGAGGKMRLKEEVDECEESLVQAQPSKKQKGKARASDPGSTTINAQFEINPEANEGLAFQFDTVVRSKRDRHRMDAGDCECCRDYYEAIGPLPPRLEAPLWRSPSHSRHHHHPPDPDFEPAAEAISTHKYSKTAGHNVDLAAGTVRNGGVRFVKGQKRAKGKGKGKK</sequence>
<protein>
    <recommendedName>
        <fullName evidence="7">DNA endonuclease activator Ctp1 C-terminal domain-containing protein</fullName>
    </recommendedName>
</protein>
<comment type="subcellular location">
    <subcellularLocation>
        <location evidence="1">Nucleus</location>
    </subcellularLocation>
</comment>
<reference evidence="8 9" key="1">
    <citation type="submission" date="2019-02" db="EMBL/GenBank/DDBJ databases">
        <title>Genome sequencing of the rare red list fungi Hericium alpestre (H. flagellum).</title>
        <authorList>
            <person name="Buettner E."/>
            <person name="Kellner H."/>
        </authorList>
    </citation>
    <scope>NUCLEOTIDE SEQUENCE [LARGE SCALE GENOMIC DNA]</scope>
    <source>
        <strain evidence="8 9">DSM 108284</strain>
    </source>
</reference>
<keyword evidence="6" id="KW-0732">Signal</keyword>
<organism evidence="8 9">
    <name type="scientific">Hericium alpestre</name>
    <dbReference type="NCBI Taxonomy" id="135208"/>
    <lineage>
        <taxon>Eukaryota</taxon>
        <taxon>Fungi</taxon>
        <taxon>Dikarya</taxon>
        <taxon>Basidiomycota</taxon>
        <taxon>Agaricomycotina</taxon>
        <taxon>Agaricomycetes</taxon>
        <taxon>Russulales</taxon>
        <taxon>Hericiaceae</taxon>
        <taxon>Hericium</taxon>
    </lineage>
</organism>
<evidence type="ECO:0000259" key="7">
    <source>
        <dbReference type="Pfam" id="PF08573"/>
    </source>
</evidence>
<gene>
    <name evidence="8" type="ORF">EWM64_g4856</name>
</gene>
<proteinExistence type="predicted"/>
<dbReference type="EMBL" id="SFCI01000549">
    <property type="protein sequence ID" value="TFY79155.1"/>
    <property type="molecule type" value="Genomic_DNA"/>
</dbReference>
<accession>A0A4Y9ZX47</accession>
<evidence type="ECO:0000256" key="6">
    <source>
        <dbReference type="SAM" id="SignalP"/>
    </source>
</evidence>
<evidence type="ECO:0000256" key="4">
    <source>
        <dbReference type="SAM" id="Coils"/>
    </source>
</evidence>
<evidence type="ECO:0000256" key="5">
    <source>
        <dbReference type="SAM" id="MobiDB-lite"/>
    </source>
</evidence>
<feature type="domain" description="DNA endonuclease activator Ctp1 C-terminal" evidence="7">
    <location>
        <begin position="443"/>
        <end position="490"/>
    </location>
</feature>
<feature type="region of interest" description="Disordered" evidence="5">
    <location>
        <begin position="248"/>
        <end position="287"/>
    </location>
</feature>
<feature type="coiled-coil region" evidence="4">
    <location>
        <begin position="36"/>
        <end position="63"/>
    </location>
</feature>
<dbReference type="InterPro" id="IPR013882">
    <property type="entry name" value="Ctp1_C"/>
</dbReference>
<feature type="region of interest" description="Disordered" evidence="5">
    <location>
        <begin position="482"/>
        <end position="504"/>
    </location>
</feature>
<keyword evidence="9" id="KW-1185">Reference proteome</keyword>
<dbReference type="Pfam" id="PF08573">
    <property type="entry name" value="SAE2"/>
    <property type="match status" value="1"/>
</dbReference>
<name>A0A4Y9ZX47_9AGAM</name>
<keyword evidence="2" id="KW-0227">DNA damage</keyword>
<keyword evidence="4" id="KW-0175">Coiled coil</keyword>
<evidence type="ECO:0000256" key="2">
    <source>
        <dbReference type="ARBA" id="ARBA00022763"/>
    </source>
</evidence>
<dbReference type="GO" id="GO:0005634">
    <property type="term" value="C:nucleus"/>
    <property type="evidence" value="ECO:0007669"/>
    <property type="project" value="UniProtKB-SubCell"/>
</dbReference>
<evidence type="ECO:0000313" key="8">
    <source>
        <dbReference type="EMBL" id="TFY79155.1"/>
    </source>
</evidence>
<evidence type="ECO:0000256" key="3">
    <source>
        <dbReference type="ARBA" id="ARBA00023242"/>
    </source>
</evidence>
<comment type="caution">
    <text evidence="8">The sequence shown here is derived from an EMBL/GenBank/DDBJ whole genome shotgun (WGS) entry which is preliminary data.</text>
</comment>
<evidence type="ECO:0000256" key="1">
    <source>
        <dbReference type="ARBA" id="ARBA00004123"/>
    </source>
</evidence>
<dbReference type="STRING" id="135208.A0A4Y9ZX47"/>
<feature type="region of interest" description="Disordered" evidence="5">
    <location>
        <begin position="337"/>
        <end position="424"/>
    </location>
</feature>
<evidence type="ECO:0000313" key="9">
    <source>
        <dbReference type="Proteomes" id="UP000298061"/>
    </source>
</evidence>
<dbReference type="AlphaFoldDB" id="A0A4Y9ZX47"/>